<name>A0A917FB53_9HYPH</name>
<proteinExistence type="predicted"/>
<reference evidence="2" key="2">
    <citation type="submission" date="2020-09" db="EMBL/GenBank/DDBJ databases">
        <authorList>
            <person name="Sun Q."/>
            <person name="Sedlacek I."/>
        </authorList>
    </citation>
    <scope>NUCLEOTIDE SEQUENCE</scope>
    <source>
        <strain evidence="2">CCM 7897</strain>
    </source>
</reference>
<dbReference type="Proteomes" id="UP000606044">
    <property type="component" value="Unassembled WGS sequence"/>
</dbReference>
<dbReference type="Pfam" id="PF07007">
    <property type="entry name" value="LprI"/>
    <property type="match status" value="1"/>
</dbReference>
<organism evidence="2 3">
    <name type="scientific">Azorhizobium oxalatiphilum</name>
    <dbReference type="NCBI Taxonomy" id="980631"/>
    <lineage>
        <taxon>Bacteria</taxon>
        <taxon>Pseudomonadati</taxon>
        <taxon>Pseudomonadota</taxon>
        <taxon>Alphaproteobacteria</taxon>
        <taxon>Hyphomicrobiales</taxon>
        <taxon>Xanthobacteraceae</taxon>
        <taxon>Azorhizobium</taxon>
    </lineage>
</organism>
<dbReference type="RefSeq" id="WP_188578973.1">
    <property type="nucleotide sequence ID" value="NZ_BMCT01000003.1"/>
</dbReference>
<protein>
    <recommendedName>
        <fullName evidence="1">Lysozyme inhibitor LprI-like N-terminal domain-containing protein</fullName>
    </recommendedName>
</protein>
<dbReference type="Gene3D" id="1.20.1270.180">
    <property type="match status" value="1"/>
</dbReference>
<comment type="caution">
    <text evidence="2">The sequence shown here is derived from an EMBL/GenBank/DDBJ whole genome shotgun (WGS) entry which is preliminary data.</text>
</comment>
<sequence length="250" mass="26920">MSTPAPVHSRATSARNGLRGVLLGLIGLAGATTAAVAGPSFDCNSPRTRSERLICASQDLSDLDRRISNAYRNASGALDAPGKSALRVDQHLFLESRDIQAQTDDYDMKADFEWRAKLLENIQPDARSGFTGLWANAYGEIRITPVRGGVFEVDIATVQPYPSFPVCQLKTSGSPQGTILVVGNATAAERDANDGWTVRLIRNGTALTAELQRPPSSGMSSPPFCGFRTSIDGDYLPVHRMPADPRFKAE</sequence>
<feature type="domain" description="Lysozyme inhibitor LprI-like N-terminal" evidence="1">
    <location>
        <begin position="44"/>
        <end position="106"/>
    </location>
</feature>
<dbReference type="AlphaFoldDB" id="A0A917FB53"/>
<evidence type="ECO:0000313" key="2">
    <source>
        <dbReference type="EMBL" id="GGF64079.1"/>
    </source>
</evidence>
<accession>A0A917FB53</accession>
<keyword evidence="3" id="KW-1185">Reference proteome</keyword>
<evidence type="ECO:0000313" key="3">
    <source>
        <dbReference type="Proteomes" id="UP000606044"/>
    </source>
</evidence>
<evidence type="ECO:0000259" key="1">
    <source>
        <dbReference type="Pfam" id="PF07007"/>
    </source>
</evidence>
<dbReference type="EMBL" id="BMCT01000003">
    <property type="protein sequence ID" value="GGF64079.1"/>
    <property type="molecule type" value="Genomic_DNA"/>
</dbReference>
<gene>
    <name evidence="2" type="ORF">GCM10007301_24890</name>
</gene>
<dbReference type="InterPro" id="IPR009739">
    <property type="entry name" value="LprI-like_N"/>
</dbReference>
<reference evidence="2" key="1">
    <citation type="journal article" date="2014" name="Int. J. Syst. Evol. Microbiol.">
        <title>Complete genome sequence of Corynebacterium casei LMG S-19264T (=DSM 44701T), isolated from a smear-ripened cheese.</title>
        <authorList>
            <consortium name="US DOE Joint Genome Institute (JGI-PGF)"/>
            <person name="Walter F."/>
            <person name="Albersmeier A."/>
            <person name="Kalinowski J."/>
            <person name="Ruckert C."/>
        </authorList>
    </citation>
    <scope>NUCLEOTIDE SEQUENCE</scope>
    <source>
        <strain evidence="2">CCM 7897</strain>
    </source>
</reference>